<dbReference type="AlphaFoldDB" id="A0AAW0QYD1"/>
<evidence type="ECO:0000313" key="4">
    <source>
        <dbReference type="Proteomes" id="UP001392437"/>
    </source>
</evidence>
<feature type="region of interest" description="Disordered" evidence="1">
    <location>
        <begin position="39"/>
        <end position="65"/>
    </location>
</feature>
<proteinExistence type="predicted"/>
<protein>
    <submittedName>
        <fullName evidence="3">Uncharacterized protein</fullName>
    </submittedName>
</protein>
<gene>
    <name evidence="3" type="ORF">PG999_007452</name>
</gene>
<dbReference type="EMBL" id="JAQQWP010000006">
    <property type="protein sequence ID" value="KAK8115383.1"/>
    <property type="molecule type" value="Genomic_DNA"/>
</dbReference>
<evidence type="ECO:0000256" key="2">
    <source>
        <dbReference type="SAM" id="Phobius"/>
    </source>
</evidence>
<accession>A0AAW0QYD1</accession>
<organism evidence="3 4">
    <name type="scientific">Apiospora kogelbergensis</name>
    <dbReference type="NCBI Taxonomy" id="1337665"/>
    <lineage>
        <taxon>Eukaryota</taxon>
        <taxon>Fungi</taxon>
        <taxon>Dikarya</taxon>
        <taxon>Ascomycota</taxon>
        <taxon>Pezizomycotina</taxon>
        <taxon>Sordariomycetes</taxon>
        <taxon>Xylariomycetidae</taxon>
        <taxon>Amphisphaeriales</taxon>
        <taxon>Apiosporaceae</taxon>
        <taxon>Apiospora</taxon>
    </lineage>
</organism>
<evidence type="ECO:0000256" key="1">
    <source>
        <dbReference type="SAM" id="MobiDB-lite"/>
    </source>
</evidence>
<name>A0AAW0QYD1_9PEZI</name>
<keyword evidence="2" id="KW-0472">Membrane</keyword>
<feature type="compositionally biased region" description="Basic and acidic residues" evidence="1">
    <location>
        <begin position="45"/>
        <end position="57"/>
    </location>
</feature>
<comment type="caution">
    <text evidence="3">The sequence shown here is derived from an EMBL/GenBank/DDBJ whole genome shotgun (WGS) entry which is preliminary data.</text>
</comment>
<keyword evidence="2" id="KW-0812">Transmembrane</keyword>
<reference evidence="3 4" key="1">
    <citation type="submission" date="2023-01" db="EMBL/GenBank/DDBJ databases">
        <title>Analysis of 21 Apiospora genomes using comparative genomics revels a genus with tremendous synthesis potential of carbohydrate active enzymes and secondary metabolites.</title>
        <authorList>
            <person name="Sorensen T."/>
        </authorList>
    </citation>
    <scope>NUCLEOTIDE SEQUENCE [LARGE SCALE GENOMIC DNA]</scope>
    <source>
        <strain evidence="3 4">CBS 117206</strain>
    </source>
</reference>
<evidence type="ECO:0000313" key="3">
    <source>
        <dbReference type="EMBL" id="KAK8115383.1"/>
    </source>
</evidence>
<feature type="transmembrane region" description="Helical" evidence="2">
    <location>
        <begin position="6"/>
        <end position="26"/>
    </location>
</feature>
<sequence length="106" mass="11440">MVLPQVVVGLVFAGISTLISLIVFWVQYGSKFRKGQTAPDLEVGDLSRDHDPVDHGPSRPPLPEAHLRPVAADDGIGGMTLPVVYLPDMTMFLNDVNESEAAFQAP</sequence>
<dbReference type="Proteomes" id="UP001392437">
    <property type="component" value="Unassembled WGS sequence"/>
</dbReference>
<keyword evidence="2" id="KW-1133">Transmembrane helix</keyword>
<keyword evidence="4" id="KW-1185">Reference proteome</keyword>